<dbReference type="RefSeq" id="WP_075821134.1">
    <property type="nucleotide sequence ID" value="NZ_CAJUTZ010000051.1"/>
</dbReference>
<organism evidence="1 2">
    <name type="scientific">Ileibacterium valens</name>
    <dbReference type="NCBI Taxonomy" id="1862668"/>
    <lineage>
        <taxon>Bacteria</taxon>
        <taxon>Bacillati</taxon>
        <taxon>Bacillota</taxon>
        <taxon>Erysipelotrichia</taxon>
        <taxon>Erysipelotrichales</taxon>
        <taxon>Erysipelotrichaceae</taxon>
        <taxon>Ileibacterium</taxon>
    </lineage>
</organism>
<reference evidence="1 2" key="1">
    <citation type="submission" date="2016-11" db="EMBL/GenBank/DDBJ databases">
        <title>Description of two novel members of the family Erysipelotrichaceae: Ileibacterium lipovorans gen. nov., sp. nov. and Dubosiella newyorkensis, gen. nov., sp. nov.</title>
        <authorList>
            <person name="Cox L.M."/>
            <person name="Sohn J."/>
            <person name="Tyrrell K.L."/>
            <person name="Citron D.M."/>
            <person name="Lawson P.A."/>
            <person name="Patel N.B."/>
            <person name="Iizumi T."/>
            <person name="Perez-Perez G.I."/>
            <person name="Goldstein E.J."/>
            <person name="Blaser M.J."/>
        </authorList>
    </citation>
    <scope>NUCLEOTIDE SEQUENCE [LARGE SCALE GENOMIC DNA]</scope>
    <source>
        <strain evidence="1 2">NYU-BL-A3</strain>
    </source>
</reference>
<sequence>MQNGKLFDGGESGKEAVVGAQSLMSMLHSAVQSSIMDRTFEQPQAIEIDYSRIGQEMKNAVLALSLKANLSMDGRALARQLVKLVDQELAKLLRGR</sequence>
<dbReference type="OrthoDB" id="28713at2"/>
<evidence type="ECO:0000313" key="2">
    <source>
        <dbReference type="Proteomes" id="UP000186341"/>
    </source>
</evidence>
<comment type="caution">
    <text evidence="1">The sequence shown here is derived from an EMBL/GenBank/DDBJ whole genome shotgun (WGS) entry which is preliminary data.</text>
</comment>
<evidence type="ECO:0000313" key="1">
    <source>
        <dbReference type="EMBL" id="OLU36204.1"/>
    </source>
</evidence>
<protein>
    <submittedName>
        <fullName evidence="1">Uncharacterized protein</fullName>
    </submittedName>
</protein>
<gene>
    <name evidence="1" type="ORF">BO222_12850</name>
</gene>
<dbReference type="Proteomes" id="UP000186341">
    <property type="component" value="Unassembled WGS sequence"/>
</dbReference>
<dbReference type="EMBL" id="MPJW01000286">
    <property type="protein sequence ID" value="OLU36204.1"/>
    <property type="molecule type" value="Genomic_DNA"/>
</dbReference>
<proteinExistence type="predicted"/>
<accession>A0A1U7NCG9</accession>
<keyword evidence="2" id="KW-1185">Reference proteome</keyword>
<name>A0A1U7NCG9_9FIRM</name>
<dbReference type="GeneID" id="82204000"/>
<dbReference type="AlphaFoldDB" id="A0A1U7NCG9"/>